<dbReference type="SUPFAM" id="SSF53335">
    <property type="entry name" value="S-adenosyl-L-methionine-dependent methyltransferases"/>
    <property type="match status" value="1"/>
</dbReference>
<keyword evidence="2" id="KW-0489">Methyltransferase</keyword>
<dbReference type="EMBL" id="PVTE01000017">
    <property type="protein sequence ID" value="PRY34440.1"/>
    <property type="molecule type" value="Genomic_DNA"/>
</dbReference>
<name>A0A2T0SM00_9BACT</name>
<reference evidence="2 3" key="1">
    <citation type="submission" date="2018-03" db="EMBL/GenBank/DDBJ databases">
        <title>Genomic Encyclopedia of Archaeal and Bacterial Type Strains, Phase II (KMG-II): from individual species to whole genera.</title>
        <authorList>
            <person name="Goeker M."/>
        </authorList>
    </citation>
    <scope>NUCLEOTIDE SEQUENCE [LARGE SCALE GENOMIC DNA]</scope>
    <source>
        <strain evidence="2 3">DSM 28354</strain>
    </source>
</reference>
<accession>A0A2T0SM00</accession>
<evidence type="ECO:0000313" key="3">
    <source>
        <dbReference type="Proteomes" id="UP000238375"/>
    </source>
</evidence>
<evidence type="ECO:0000259" key="1">
    <source>
        <dbReference type="Pfam" id="PF08241"/>
    </source>
</evidence>
<dbReference type="OrthoDB" id="64188at2"/>
<keyword evidence="2" id="KW-0808">Transferase</keyword>
<keyword evidence="3" id="KW-1185">Reference proteome</keyword>
<organism evidence="2 3">
    <name type="scientific">Spirosoma oryzae</name>
    <dbReference type="NCBI Taxonomy" id="1469603"/>
    <lineage>
        <taxon>Bacteria</taxon>
        <taxon>Pseudomonadati</taxon>
        <taxon>Bacteroidota</taxon>
        <taxon>Cytophagia</taxon>
        <taxon>Cytophagales</taxon>
        <taxon>Cytophagaceae</taxon>
        <taxon>Spirosoma</taxon>
    </lineage>
</organism>
<dbReference type="Pfam" id="PF08241">
    <property type="entry name" value="Methyltransf_11"/>
    <property type="match status" value="1"/>
</dbReference>
<dbReference type="GO" id="GO:0032259">
    <property type="term" value="P:methylation"/>
    <property type="evidence" value="ECO:0007669"/>
    <property type="project" value="UniProtKB-KW"/>
</dbReference>
<dbReference type="InterPro" id="IPR013216">
    <property type="entry name" value="Methyltransf_11"/>
</dbReference>
<evidence type="ECO:0000313" key="2">
    <source>
        <dbReference type="EMBL" id="PRY34440.1"/>
    </source>
</evidence>
<dbReference type="Gene3D" id="3.40.50.150">
    <property type="entry name" value="Vaccinia Virus protein VP39"/>
    <property type="match status" value="1"/>
</dbReference>
<comment type="caution">
    <text evidence="2">The sequence shown here is derived from an EMBL/GenBank/DDBJ whole genome shotgun (WGS) entry which is preliminary data.</text>
</comment>
<protein>
    <submittedName>
        <fullName evidence="2">Methyltransferase family protein</fullName>
    </submittedName>
</protein>
<gene>
    <name evidence="2" type="ORF">CLV58_11744</name>
</gene>
<feature type="domain" description="Methyltransferase type 11" evidence="1">
    <location>
        <begin position="9"/>
        <end position="101"/>
    </location>
</feature>
<dbReference type="CDD" id="cd02440">
    <property type="entry name" value="AdoMet_MTases"/>
    <property type="match status" value="1"/>
</dbReference>
<proteinExistence type="predicted"/>
<sequence>MDKMYVQYGCGLSAPSEWTNFDVSPTLRIQQFPIAGSLLKKRLNTVFPDNVLYGDIIRGLPVADNTCDGLYCSHTLEHLSLDDFRRALTNSYRILKPGGVFRCVVPDLESAARAYIAELDKGNPASSIAFIDTTLLGVKARPTTVRSRISALFGNSHHLWMWDTKSLAEELRKAGFVQIRACRFNDSEDPMFRHVEAADRFEGAAALECRK</sequence>
<dbReference type="InterPro" id="IPR029063">
    <property type="entry name" value="SAM-dependent_MTases_sf"/>
</dbReference>
<dbReference type="AlphaFoldDB" id="A0A2T0SM00"/>
<dbReference type="RefSeq" id="WP_106139372.1">
    <property type="nucleotide sequence ID" value="NZ_PVTE01000017.1"/>
</dbReference>
<dbReference type="GO" id="GO:0008757">
    <property type="term" value="F:S-adenosylmethionine-dependent methyltransferase activity"/>
    <property type="evidence" value="ECO:0007669"/>
    <property type="project" value="InterPro"/>
</dbReference>
<dbReference type="Proteomes" id="UP000238375">
    <property type="component" value="Unassembled WGS sequence"/>
</dbReference>